<gene>
    <name evidence="2" type="ORF">CKO45_31395</name>
</gene>
<dbReference type="Proteomes" id="UP000697995">
    <property type="component" value="Unassembled WGS sequence"/>
</dbReference>
<accession>A0ABS1D722</accession>
<evidence type="ECO:0000256" key="1">
    <source>
        <dbReference type="SAM" id="MobiDB-lite"/>
    </source>
</evidence>
<evidence type="ECO:0000313" key="2">
    <source>
        <dbReference type="EMBL" id="MBK1662681.1"/>
    </source>
</evidence>
<reference evidence="2 3" key="1">
    <citation type="journal article" date="2020" name="Microorganisms">
        <title>Osmotic Adaptation and Compatible Solute Biosynthesis of Phototrophic Bacteria as Revealed from Genome Analyses.</title>
        <authorList>
            <person name="Imhoff J.F."/>
            <person name="Rahn T."/>
            <person name="Kunzel S."/>
            <person name="Keller A."/>
            <person name="Neulinger S.C."/>
        </authorList>
    </citation>
    <scope>NUCLEOTIDE SEQUENCE [LARGE SCALE GENOMIC DNA]</scope>
    <source>
        <strain evidence="2 3">DSM 15382</strain>
    </source>
</reference>
<feature type="non-terminal residue" evidence="2">
    <location>
        <position position="1"/>
    </location>
</feature>
<organism evidence="2 3">
    <name type="scientific">Paracraurococcus ruber</name>
    <dbReference type="NCBI Taxonomy" id="77675"/>
    <lineage>
        <taxon>Bacteria</taxon>
        <taxon>Pseudomonadati</taxon>
        <taxon>Pseudomonadota</taxon>
        <taxon>Alphaproteobacteria</taxon>
        <taxon>Acetobacterales</taxon>
        <taxon>Roseomonadaceae</taxon>
        <taxon>Paracraurococcus</taxon>
    </lineage>
</organism>
<sequence>IGGAWDPGSWARLAEWIRRCDEPVPLPPPEDQATLMAWGGLARQAVSLRDRLGLCPWDPEAQPALAEALDRRARWLGDRPAWPGREAAAAGLARWLPVVDCAEALDLPWRGAGALRRLGEAVRQAAAAALPALADPVATCRHLAVLDALGSLHDLLGEDALGPGLAGRLQGIAAAMARLPCPAADTAGALDRSVLDRLRGLDRAGASALGLGTLGRGTLGEAEIPLLSAGLPALMLAQAAHRLPPLPTSLSGATPPGPDAARNTRWS</sequence>
<name>A0ABS1D722_9PROT</name>
<dbReference type="RefSeq" id="WP_200306900.1">
    <property type="nucleotide sequence ID" value="NZ_NRSG01000681.1"/>
</dbReference>
<protein>
    <submittedName>
        <fullName evidence="2">Uncharacterized protein</fullName>
    </submittedName>
</protein>
<evidence type="ECO:0000313" key="3">
    <source>
        <dbReference type="Proteomes" id="UP000697995"/>
    </source>
</evidence>
<dbReference type="EMBL" id="NRSG01000681">
    <property type="protein sequence ID" value="MBK1662681.1"/>
    <property type="molecule type" value="Genomic_DNA"/>
</dbReference>
<keyword evidence="3" id="KW-1185">Reference proteome</keyword>
<comment type="caution">
    <text evidence="2">The sequence shown here is derived from an EMBL/GenBank/DDBJ whole genome shotgun (WGS) entry which is preliminary data.</text>
</comment>
<feature type="region of interest" description="Disordered" evidence="1">
    <location>
        <begin position="247"/>
        <end position="267"/>
    </location>
</feature>
<proteinExistence type="predicted"/>